<dbReference type="AlphaFoldDB" id="A0AAV3XPC2"/>
<evidence type="ECO:0000313" key="2">
    <source>
        <dbReference type="Proteomes" id="UP001050975"/>
    </source>
</evidence>
<comment type="caution">
    <text evidence="1">The sequence shown here is derived from an EMBL/GenBank/DDBJ whole genome shotgun (WGS) entry which is preliminary data.</text>
</comment>
<evidence type="ECO:0000313" key="1">
    <source>
        <dbReference type="EMBL" id="GET42990.1"/>
    </source>
</evidence>
<reference evidence="1" key="1">
    <citation type="submission" date="2019-10" db="EMBL/GenBank/DDBJ databases">
        <title>Draft genome sequece of Microseira wollei NIES-4236.</title>
        <authorList>
            <person name="Yamaguchi H."/>
            <person name="Suzuki S."/>
            <person name="Kawachi M."/>
        </authorList>
    </citation>
    <scope>NUCLEOTIDE SEQUENCE</scope>
    <source>
        <strain evidence="1">NIES-4236</strain>
    </source>
</reference>
<sequence length="175" mass="19162">MPCPYRVIFPAEHGCRGTAIIKFALPSKYADLCPYSVVFALLSPPWQGGFGGIGFINSNLVDTLRAKATEILGSTSPLNTSFFALLMPEMVLSPSVLLHFRSLFGYALPYSSKPKTLVSLYLLLEVFTCASIPAQNPITSVFKLRCLLASWVFKVVDYPCHSLNSIKSPPGRGRL</sequence>
<proteinExistence type="predicted"/>
<protein>
    <submittedName>
        <fullName evidence="1">Uncharacterized protein</fullName>
    </submittedName>
</protein>
<accession>A0AAV3XPC2</accession>
<dbReference type="EMBL" id="BLAY01000193">
    <property type="protein sequence ID" value="GET42990.1"/>
    <property type="molecule type" value="Genomic_DNA"/>
</dbReference>
<dbReference type="Proteomes" id="UP001050975">
    <property type="component" value="Unassembled WGS sequence"/>
</dbReference>
<keyword evidence="2" id="KW-1185">Reference proteome</keyword>
<name>A0AAV3XPC2_9CYAN</name>
<organism evidence="1 2">
    <name type="scientific">Microseira wollei NIES-4236</name>
    <dbReference type="NCBI Taxonomy" id="2530354"/>
    <lineage>
        <taxon>Bacteria</taxon>
        <taxon>Bacillati</taxon>
        <taxon>Cyanobacteriota</taxon>
        <taxon>Cyanophyceae</taxon>
        <taxon>Oscillatoriophycideae</taxon>
        <taxon>Aerosakkonematales</taxon>
        <taxon>Aerosakkonemataceae</taxon>
        <taxon>Microseira</taxon>
    </lineage>
</organism>
<gene>
    <name evidence="1" type="ORF">MiSe_78100</name>
</gene>